<feature type="binding site" evidence="6">
    <location>
        <begin position="2"/>
        <end position="5"/>
    </location>
    <ligand>
        <name>substrate</name>
    </ligand>
</feature>
<evidence type="ECO:0000256" key="1">
    <source>
        <dbReference type="ARBA" id="ARBA00007301"/>
    </source>
</evidence>
<dbReference type="GO" id="GO:0010181">
    <property type="term" value="F:FMN binding"/>
    <property type="evidence" value="ECO:0007669"/>
    <property type="project" value="UniProtKB-UniRule"/>
</dbReference>
<feature type="binding site" evidence="5 6">
    <location>
        <position position="125"/>
    </location>
    <ligand>
        <name>substrate</name>
    </ligand>
</feature>
<evidence type="ECO:0000259" key="8">
    <source>
        <dbReference type="Pfam" id="PF01243"/>
    </source>
</evidence>
<dbReference type="InterPro" id="IPR019740">
    <property type="entry name" value="Pyridox_Oxase_CS"/>
</dbReference>
<dbReference type="NCBIfam" id="NF004231">
    <property type="entry name" value="PRK05679.1"/>
    <property type="match status" value="1"/>
</dbReference>
<comment type="pathway">
    <text evidence="5">Cofactor metabolism; pyridoxal 5'-phosphate salvage; pyridoxal 5'-phosphate from pyridoxine 5'-phosphate: step 1/1.</text>
</comment>
<keyword evidence="11" id="KW-1185">Reference proteome</keyword>
<dbReference type="PANTHER" id="PTHR10851">
    <property type="entry name" value="PYRIDOXINE-5-PHOSPHATE OXIDASE"/>
    <property type="match status" value="1"/>
</dbReference>
<dbReference type="HAMAP" id="MF_01629">
    <property type="entry name" value="PdxH"/>
    <property type="match status" value="1"/>
</dbReference>
<feature type="binding site" evidence="5 7">
    <location>
        <position position="178"/>
    </location>
    <ligand>
        <name>FMN</name>
        <dbReference type="ChEBI" id="CHEBI:58210"/>
    </ligand>
</feature>
<dbReference type="Proteomes" id="UP000469185">
    <property type="component" value="Unassembled WGS sequence"/>
</dbReference>
<feature type="binding site" evidence="5 7">
    <location>
        <position position="76"/>
    </location>
    <ligand>
        <name>FMN</name>
        <dbReference type="ChEBI" id="CHEBI:58210"/>
    </ligand>
</feature>
<evidence type="ECO:0000259" key="9">
    <source>
        <dbReference type="Pfam" id="PF10590"/>
    </source>
</evidence>
<evidence type="ECO:0000256" key="7">
    <source>
        <dbReference type="PIRSR" id="PIRSR000190-2"/>
    </source>
</evidence>
<keyword evidence="2 5" id="KW-0285">Flavoprotein</keyword>
<dbReference type="PIRSF" id="PIRSF000190">
    <property type="entry name" value="Pyd_amn-ph_oxd"/>
    <property type="match status" value="1"/>
</dbReference>
<comment type="catalytic activity">
    <reaction evidence="5">
        <text>pyridoxamine 5'-phosphate + O2 + H2O = pyridoxal 5'-phosphate + H2O2 + NH4(+)</text>
        <dbReference type="Rhea" id="RHEA:15817"/>
        <dbReference type="ChEBI" id="CHEBI:15377"/>
        <dbReference type="ChEBI" id="CHEBI:15379"/>
        <dbReference type="ChEBI" id="CHEBI:16240"/>
        <dbReference type="ChEBI" id="CHEBI:28938"/>
        <dbReference type="ChEBI" id="CHEBI:58451"/>
        <dbReference type="ChEBI" id="CHEBI:597326"/>
        <dbReference type="EC" id="1.4.3.5"/>
    </reaction>
</comment>
<dbReference type="InterPro" id="IPR019576">
    <property type="entry name" value="Pyridoxamine_oxidase_dimer_C"/>
</dbReference>
<feature type="binding site" evidence="5 7">
    <location>
        <begin position="55"/>
        <end position="60"/>
    </location>
    <ligand>
        <name>FMN</name>
        <dbReference type="ChEBI" id="CHEBI:58210"/>
    </ligand>
</feature>
<dbReference type="PROSITE" id="PS01064">
    <property type="entry name" value="PYRIDOX_OXIDASE"/>
    <property type="match status" value="1"/>
</dbReference>
<comment type="catalytic activity">
    <reaction evidence="5">
        <text>pyridoxine 5'-phosphate + O2 = pyridoxal 5'-phosphate + H2O2</text>
        <dbReference type="Rhea" id="RHEA:15149"/>
        <dbReference type="ChEBI" id="CHEBI:15379"/>
        <dbReference type="ChEBI" id="CHEBI:16240"/>
        <dbReference type="ChEBI" id="CHEBI:58589"/>
        <dbReference type="ChEBI" id="CHEBI:597326"/>
        <dbReference type="EC" id="1.4.3.5"/>
    </reaction>
</comment>
<feature type="domain" description="Pyridoxamine 5'-phosphate oxidase N-terminal" evidence="8">
    <location>
        <begin position="27"/>
        <end position="153"/>
    </location>
</feature>
<feature type="binding site" evidence="5 7">
    <location>
        <position position="188"/>
    </location>
    <ligand>
        <name>FMN</name>
        <dbReference type="ChEBI" id="CHEBI:58210"/>
    </ligand>
</feature>
<accession>A0A6N9YKQ6</accession>
<feature type="binding site" evidence="5 6">
    <location>
        <position position="121"/>
    </location>
    <ligand>
        <name>substrate</name>
    </ligand>
</feature>
<comment type="subunit">
    <text evidence="5">Homodimer.</text>
</comment>
<feature type="binding site" evidence="5 6">
    <location>
        <position position="117"/>
    </location>
    <ligand>
        <name>substrate</name>
    </ligand>
</feature>
<comment type="pathway">
    <text evidence="5">Cofactor metabolism; pyridoxal 5'-phosphate salvage; pyridoxal 5'-phosphate from pyridoxamine 5'-phosphate: step 1/1.</text>
</comment>
<comment type="caution">
    <text evidence="10">The sequence shown here is derived from an EMBL/GenBank/DDBJ whole genome shotgun (WGS) entry which is preliminary data.</text>
</comment>
<dbReference type="EMBL" id="JAAGOB010000004">
    <property type="protein sequence ID" value="NED95626.1"/>
    <property type="molecule type" value="Genomic_DNA"/>
</dbReference>
<dbReference type="GO" id="GO:0004733">
    <property type="term" value="F:pyridoxamine phosphate oxidase activity"/>
    <property type="evidence" value="ECO:0007669"/>
    <property type="project" value="UniProtKB-UniRule"/>
</dbReference>
<dbReference type="InterPro" id="IPR011576">
    <property type="entry name" value="Pyridox_Oxase_N"/>
</dbReference>
<dbReference type="InterPro" id="IPR000659">
    <property type="entry name" value="Pyridox_Oxase"/>
</dbReference>
<comment type="function">
    <text evidence="5">Catalyzes the oxidation of either pyridoxine 5'-phosphate (PNP) or pyridoxamine 5'-phosphate (PMP) into pyridoxal 5'-phosphate (PLP).</text>
</comment>
<evidence type="ECO:0000256" key="6">
    <source>
        <dbReference type="PIRSR" id="PIRSR000190-1"/>
    </source>
</evidence>
<feature type="binding site" evidence="5 6">
    <location>
        <begin position="184"/>
        <end position="186"/>
    </location>
    <ligand>
        <name>substrate</name>
    </ligand>
</feature>
<feature type="domain" description="Pyridoxine 5'-phosphate oxidase dimerisation C-terminal" evidence="9">
    <location>
        <begin position="165"/>
        <end position="206"/>
    </location>
</feature>
<protein>
    <recommendedName>
        <fullName evidence="5">Pyridoxine/pyridoxamine 5'-phosphate oxidase</fullName>
        <ecNumber evidence="5">1.4.3.5</ecNumber>
    </recommendedName>
    <alternativeName>
        <fullName evidence="5">PNP/PMP oxidase</fullName>
        <shortName evidence="5">PNPOx</shortName>
    </alternativeName>
    <alternativeName>
        <fullName evidence="5">Pyridoxal 5'-phosphate synthase</fullName>
    </alternativeName>
</protein>
<name>A0A6N9YKQ6_9ACTN</name>
<dbReference type="EC" id="1.4.3.5" evidence="5"/>
<feature type="binding site" evidence="5 7">
    <location>
        <position position="77"/>
    </location>
    <ligand>
        <name>FMN</name>
        <dbReference type="ChEBI" id="CHEBI:58210"/>
    </ligand>
</feature>
<feature type="binding site" evidence="5 7">
    <location>
        <position position="99"/>
    </location>
    <ligand>
        <name>FMN</name>
        <dbReference type="ChEBI" id="CHEBI:58210"/>
    </ligand>
</feature>
<dbReference type="UniPathway" id="UPA01068">
    <property type="reaction ID" value="UER00304"/>
</dbReference>
<keyword evidence="3 5" id="KW-0288">FMN</keyword>
<evidence type="ECO:0000256" key="2">
    <source>
        <dbReference type="ARBA" id="ARBA00022630"/>
    </source>
</evidence>
<dbReference type="InterPro" id="IPR012349">
    <property type="entry name" value="Split_barrel_FMN-bd"/>
</dbReference>
<keyword evidence="5" id="KW-0664">Pyridoxine biosynthesis</keyword>
<sequence length="206" mass="23197">MRRRYTAARLLEQDAPPDPFTQFRNWLHDALTAGLAEPNAMVLSTATSSGIPSSRHVLLKELDAEGFVFFTNHGSRKAVEIAQNPHVALCFPWFPMERQVSVCGVAEAISREESQAYWLTRPRESQLGAWASAQSSPLTSRHELEAQAAQVAERFPDTIPLPEFWGGYRVLPETVEFWQGGPGRLHDRLVYRRDGDDGWAIQRLAP</sequence>
<comment type="similarity">
    <text evidence="1 5">Belongs to the pyridoxamine 5'-phosphate oxidase family.</text>
</comment>
<proteinExistence type="inferred from homology"/>
<feature type="binding site" evidence="5 7">
    <location>
        <begin position="70"/>
        <end position="71"/>
    </location>
    <ligand>
        <name>FMN</name>
        <dbReference type="ChEBI" id="CHEBI:58210"/>
    </ligand>
</feature>
<dbReference type="Pfam" id="PF10590">
    <property type="entry name" value="PNP_phzG_C"/>
    <property type="match status" value="1"/>
</dbReference>
<evidence type="ECO:0000256" key="5">
    <source>
        <dbReference type="HAMAP-Rule" id="MF_01629"/>
    </source>
</evidence>
<dbReference type="GO" id="GO:0008615">
    <property type="term" value="P:pyridoxine biosynthetic process"/>
    <property type="evidence" value="ECO:0007669"/>
    <property type="project" value="UniProtKB-UniRule"/>
</dbReference>
<keyword evidence="4 5" id="KW-0560">Oxidoreductase</keyword>
<feature type="binding site" evidence="5 7">
    <location>
        <begin position="134"/>
        <end position="135"/>
    </location>
    <ligand>
        <name>FMN</name>
        <dbReference type="ChEBI" id="CHEBI:58210"/>
    </ligand>
</feature>
<dbReference type="SUPFAM" id="SSF50475">
    <property type="entry name" value="FMN-binding split barrel"/>
    <property type="match status" value="1"/>
</dbReference>
<dbReference type="PANTHER" id="PTHR10851:SF0">
    <property type="entry name" value="PYRIDOXINE-5'-PHOSPHATE OXIDASE"/>
    <property type="match status" value="1"/>
</dbReference>
<evidence type="ECO:0000256" key="3">
    <source>
        <dbReference type="ARBA" id="ARBA00022643"/>
    </source>
</evidence>
<dbReference type="Gene3D" id="2.30.110.10">
    <property type="entry name" value="Electron Transport, Fmn-binding Protein, Chain A"/>
    <property type="match status" value="1"/>
</dbReference>
<evidence type="ECO:0000313" key="11">
    <source>
        <dbReference type="Proteomes" id="UP000469185"/>
    </source>
</evidence>
<gene>
    <name evidence="5 10" type="primary">pdxH</name>
    <name evidence="10" type="ORF">G1H11_09905</name>
</gene>
<reference evidence="10 11" key="1">
    <citation type="submission" date="2020-02" db="EMBL/GenBank/DDBJ databases">
        <authorList>
            <person name="Li X.-J."/>
            <person name="Feng X.-M."/>
        </authorList>
    </citation>
    <scope>NUCLEOTIDE SEQUENCE [LARGE SCALE GENOMIC DNA]</scope>
    <source>
        <strain evidence="10 11">CGMCC 4.7225</strain>
    </source>
</reference>
<dbReference type="AlphaFoldDB" id="A0A6N9YKQ6"/>
<organism evidence="10 11">
    <name type="scientific">Phytoactinopolyspora alkaliphila</name>
    <dbReference type="NCBI Taxonomy" id="1783498"/>
    <lineage>
        <taxon>Bacteria</taxon>
        <taxon>Bacillati</taxon>
        <taxon>Actinomycetota</taxon>
        <taxon>Actinomycetes</taxon>
        <taxon>Jiangellales</taxon>
        <taxon>Jiangellaceae</taxon>
        <taxon>Phytoactinopolyspora</taxon>
    </lineage>
</organism>
<dbReference type="Pfam" id="PF01243">
    <property type="entry name" value="PNPOx_N"/>
    <property type="match status" value="1"/>
</dbReference>
<evidence type="ECO:0000313" key="10">
    <source>
        <dbReference type="EMBL" id="NED95626.1"/>
    </source>
</evidence>
<feature type="binding site" evidence="5 6">
    <location>
        <position position="60"/>
    </location>
    <ligand>
        <name>substrate</name>
    </ligand>
</feature>
<dbReference type="NCBIfam" id="TIGR00558">
    <property type="entry name" value="pdxH"/>
    <property type="match status" value="1"/>
</dbReference>
<evidence type="ECO:0000256" key="4">
    <source>
        <dbReference type="ARBA" id="ARBA00023002"/>
    </source>
</evidence>
<comment type="cofactor">
    <cofactor evidence="5 7">
        <name>FMN</name>
        <dbReference type="ChEBI" id="CHEBI:58210"/>
    </cofactor>
    <text evidence="5 7">Binds 1 FMN per subunit.</text>
</comment>